<evidence type="ECO:0000313" key="4">
    <source>
        <dbReference type="Proteomes" id="UP000472241"/>
    </source>
</evidence>
<dbReference type="InterPro" id="IPR008012">
    <property type="entry name" value="Ump1"/>
</dbReference>
<dbReference type="Pfam" id="PF05348">
    <property type="entry name" value="UMP1"/>
    <property type="match status" value="1"/>
</dbReference>
<keyword evidence="4" id="KW-1185">Reference proteome</keyword>
<organism evidence="3 4">
    <name type="scientific">Lynx canadensis</name>
    <name type="common">Canada lynx</name>
    <name type="synonym">Felis canadensis</name>
    <dbReference type="NCBI Taxonomy" id="61383"/>
    <lineage>
        <taxon>Eukaryota</taxon>
        <taxon>Metazoa</taxon>
        <taxon>Chordata</taxon>
        <taxon>Craniata</taxon>
        <taxon>Vertebrata</taxon>
        <taxon>Euteleostomi</taxon>
        <taxon>Mammalia</taxon>
        <taxon>Eutheria</taxon>
        <taxon>Laurasiatheria</taxon>
        <taxon>Carnivora</taxon>
        <taxon>Feliformia</taxon>
        <taxon>Felidae</taxon>
        <taxon>Felinae</taxon>
        <taxon>Lynx</taxon>
    </lineage>
</organism>
<name>A0A667GKH4_LYNCA</name>
<protein>
    <recommendedName>
        <fullName evidence="5">Proteasome maturation protein</fullName>
    </recommendedName>
</protein>
<dbReference type="Proteomes" id="UP000472241">
    <property type="component" value="Unplaced"/>
</dbReference>
<reference evidence="3" key="1">
    <citation type="submission" date="2025-08" db="UniProtKB">
        <authorList>
            <consortium name="Ensembl"/>
        </authorList>
    </citation>
    <scope>IDENTIFICATION</scope>
</reference>
<reference evidence="3" key="2">
    <citation type="submission" date="2025-09" db="UniProtKB">
        <authorList>
            <consortium name="Ensembl"/>
        </authorList>
    </citation>
    <scope>IDENTIFICATION</scope>
</reference>
<dbReference type="Ensembl" id="ENSLCNT00005009681.1">
    <property type="protein sequence ID" value="ENSLCNP00005008623.1"/>
    <property type="gene ID" value="ENSLCNG00005005652.1"/>
</dbReference>
<proteinExistence type="inferred from homology"/>
<evidence type="ECO:0000256" key="1">
    <source>
        <dbReference type="ARBA" id="ARBA00023186"/>
    </source>
</evidence>
<dbReference type="GO" id="GO:0043248">
    <property type="term" value="P:proteasome assembly"/>
    <property type="evidence" value="ECO:0007669"/>
    <property type="project" value="InterPro"/>
</dbReference>
<evidence type="ECO:0000256" key="2">
    <source>
        <dbReference type="ARBA" id="ARBA00043974"/>
    </source>
</evidence>
<evidence type="ECO:0008006" key="5">
    <source>
        <dbReference type="Google" id="ProtNLM"/>
    </source>
</evidence>
<accession>A0A667GKH4</accession>
<comment type="similarity">
    <text evidence="2">Belongs to the POMP/UMP1 family.</text>
</comment>
<dbReference type="AlphaFoldDB" id="A0A667GKH4"/>
<dbReference type="GO" id="GO:0005737">
    <property type="term" value="C:cytoplasm"/>
    <property type="evidence" value="ECO:0007669"/>
    <property type="project" value="TreeGrafter"/>
</dbReference>
<keyword evidence="1" id="KW-0143">Chaperone</keyword>
<dbReference type="GO" id="GO:0005634">
    <property type="term" value="C:nucleus"/>
    <property type="evidence" value="ECO:0007669"/>
    <property type="project" value="TreeGrafter"/>
</dbReference>
<dbReference type="PANTHER" id="PTHR12828">
    <property type="entry name" value="PROTEASOME MATURATION PROTEIN UMP1"/>
    <property type="match status" value="1"/>
</dbReference>
<sequence length="81" mass="8910">MTFSTLRHIQGLCAPLELQMEGRLVGSVGGHLSLLPSSNLSLDILRSNDETNGFEDILNDLSQSKLMGELHLMVKYKLGLL</sequence>
<dbReference type="PANTHER" id="PTHR12828:SF3">
    <property type="entry name" value="PROTEASOME MATURATION PROTEIN"/>
    <property type="match status" value="1"/>
</dbReference>
<evidence type="ECO:0000313" key="3">
    <source>
        <dbReference type="Ensembl" id="ENSLCNP00005008623.1"/>
    </source>
</evidence>